<protein>
    <recommendedName>
        <fullName evidence="3">YlbF family regulator</fullName>
    </recommendedName>
</protein>
<reference evidence="1 2" key="1">
    <citation type="submission" date="2014-12" db="EMBL/GenBank/DDBJ databases">
        <title>Draft genome sequence of Terrisporobacter sp. 08-306576, isolated from the blood culture of a bacteremia patient.</title>
        <authorList>
            <person name="Lund L.C."/>
            <person name="Sydenham T.V."/>
            <person name="Hogh S.V."/>
            <person name="Skov M.N."/>
            <person name="Kemp M."/>
            <person name="Justesen U.S."/>
        </authorList>
    </citation>
    <scope>NUCLEOTIDE SEQUENCE [LARGE SCALE GENOMIC DNA]</scope>
    <source>
        <strain evidence="1 2">08-306576</strain>
    </source>
</reference>
<dbReference type="SUPFAM" id="SSF158622">
    <property type="entry name" value="YheA/YmcA-like"/>
    <property type="match status" value="1"/>
</dbReference>
<name>A0A0B3VZH2_9FIRM</name>
<dbReference type="Proteomes" id="UP000031189">
    <property type="component" value="Unassembled WGS sequence"/>
</dbReference>
<comment type="caution">
    <text evidence="1">The sequence shown here is derived from an EMBL/GenBank/DDBJ whole genome shotgun (WGS) entry which is preliminary data.</text>
</comment>
<gene>
    <name evidence="1" type="ORF">QX51_04115</name>
</gene>
<keyword evidence="2" id="KW-1185">Reference proteome</keyword>
<dbReference type="OrthoDB" id="1739595at2"/>
<dbReference type="InterPro" id="IPR023378">
    <property type="entry name" value="YheA/YmcA-like_dom_sf"/>
</dbReference>
<accession>A0A0B3VZH2</accession>
<dbReference type="Pfam" id="PF06133">
    <property type="entry name" value="Com_YlbF"/>
    <property type="match status" value="1"/>
</dbReference>
<organism evidence="1 2">
    <name type="scientific">Terrisporobacter othiniensis</name>
    <dbReference type="NCBI Taxonomy" id="1577792"/>
    <lineage>
        <taxon>Bacteria</taxon>
        <taxon>Bacillati</taxon>
        <taxon>Bacillota</taxon>
        <taxon>Clostridia</taxon>
        <taxon>Peptostreptococcales</taxon>
        <taxon>Peptostreptococcaceae</taxon>
        <taxon>Terrisporobacter</taxon>
    </lineage>
</organism>
<dbReference type="InterPro" id="IPR010368">
    <property type="entry name" value="Com_YlbF"/>
</dbReference>
<dbReference type="STRING" id="1577792.QX51_04115"/>
<dbReference type="RefSeq" id="WP_039678648.1">
    <property type="nucleotide sequence ID" value="NZ_JAWGXO010000001.1"/>
</dbReference>
<evidence type="ECO:0008006" key="3">
    <source>
        <dbReference type="Google" id="ProtNLM"/>
    </source>
</evidence>
<proteinExistence type="predicted"/>
<evidence type="ECO:0000313" key="1">
    <source>
        <dbReference type="EMBL" id="KHS58194.1"/>
    </source>
</evidence>
<dbReference type="AlphaFoldDB" id="A0A0B3VZH2"/>
<dbReference type="Gene3D" id="1.20.1500.10">
    <property type="entry name" value="YheA/YmcA-like"/>
    <property type="match status" value="1"/>
</dbReference>
<sequence length="106" mass="12897">MDINQKAKELAYYIKGTREFKTMDRYKEELEKNKSLKRHLDAYLNKKNQIYSRYKIDDANKRISKLDKEYINFFNDPLVTNYMNSTNEFNSMMKKIYSSIENELLK</sequence>
<evidence type="ECO:0000313" key="2">
    <source>
        <dbReference type="Proteomes" id="UP000031189"/>
    </source>
</evidence>
<dbReference type="EMBL" id="JWHR01000046">
    <property type="protein sequence ID" value="KHS58194.1"/>
    <property type="molecule type" value="Genomic_DNA"/>
</dbReference>